<organism evidence="1 2">
    <name type="scientific">Flavobacterium cutihirudinis</name>
    <dbReference type="NCBI Taxonomy" id="1265740"/>
    <lineage>
        <taxon>Bacteria</taxon>
        <taxon>Pseudomonadati</taxon>
        <taxon>Bacteroidota</taxon>
        <taxon>Flavobacteriia</taxon>
        <taxon>Flavobacteriales</taxon>
        <taxon>Flavobacteriaceae</taxon>
        <taxon>Flavobacterium</taxon>
    </lineage>
</organism>
<name>A0A3D9G132_9FLAO</name>
<proteinExistence type="predicted"/>
<evidence type="ECO:0000313" key="1">
    <source>
        <dbReference type="EMBL" id="RED26931.1"/>
    </source>
</evidence>
<comment type="caution">
    <text evidence="1">The sequence shown here is derived from an EMBL/GenBank/DDBJ whole genome shotgun (WGS) entry which is preliminary data.</text>
</comment>
<dbReference type="OrthoDB" id="6155100at2"/>
<dbReference type="RefSeq" id="WP_115886998.1">
    <property type="nucleotide sequence ID" value="NZ_QRDQ01000007.1"/>
</dbReference>
<keyword evidence="2" id="KW-1185">Reference proteome</keyword>
<gene>
    <name evidence="1" type="ORF">BD847_0862</name>
</gene>
<dbReference type="AlphaFoldDB" id="A0A3D9G132"/>
<accession>A0A3D9G132</accession>
<evidence type="ECO:0000313" key="2">
    <source>
        <dbReference type="Proteomes" id="UP000257004"/>
    </source>
</evidence>
<sequence length="185" mass="21519">MAYQQYNKDGIEITPQDLQNKTLWCKDGEQIEQAFVNKFGTELGLIINPEKTVNAYAPDLLKDNSLIADLKTQNTPFFKAGDLYGIDPTYAVVFNRKDAERYWKHYKEIIIYFWVEWHSVKFVMGNTTKEVEFLDGVWTIKFIDLIELLKVAPEHLYQQRIDDTKGNAKGSFVLDIRNPAFTQVI</sequence>
<protein>
    <submittedName>
        <fullName evidence="1">Uncharacterized protein</fullName>
    </submittedName>
</protein>
<dbReference type="Proteomes" id="UP000257004">
    <property type="component" value="Unassembled WGS sequence"/>
</dbReference>
<dbReference type="EMBL" id="QRDQ01000007">
    <property type="protein sequence ID" value="RED26931.1"/>
    <property type="molecule type" value="Genomic_DNA"/>
</dbReference>
<reference evidence="1 2" key="1">
    <citation type="submission" date="2018-07" db="EMBL/GenBank/DDBJ databases">
        <title>Genomic Encyclopedia of Archaeal and Bacterial Type Strains, Phase II (KMG-II): from individual species to whole genera.</title>
        <authorList>
            <person name="Goeker M."/>
        </authorList>
    </citation>
    <scope>NUCLEOTIDE SEQUENCE [LARGE SCALE GENOMIC DNA]</scope>
    <source>
        <strain evidence="1 2">DSM 25795</strain>
    </source>
</reference>